<protein>
    <recommendedName>
        <fullName evidence="12">DNA 3'-5' helicase</fullName>
        <ecNumber evidence="12">5.6.2.4</ecNumber>
    </recommendedName>
</protein>
<reference evidence="18 19" key="1">
    <citation type="submission" date="2023-01" db="EMBL/GenBank/DDBJ databases">
        <title>Halorubrum ezzemoulense from Santa Pola, Spain.</title>
        <authorList>
            <person name="Feng Y."/>
            <person name="Louyakis A.S."/>
            <person name="Gogarten J.P."/>
        </authorList>
    </citation>
    <scope>NUCLEOTIDE SEQUENCE [LARGE SCALE GENOMIC DNA]</scope>
    <source>
        <strain evidence="18 19">AMM015</strain>
    </source>
</reference>
<dbReference type="SUPFAM" id="SSF52540">
    <property type="entry name" value="P-loop containing nucleoside triphosphate hydrolases"/>
    <property type="match status" value="1"/>
</dbReference>
<evidence type="ECO:0000256" key="15">
    <source>
        <dbReference type="SAM" id="MobiDB-lite"/>
    </source>
</evidence>
<evidence type="ECO:0000256" key="4">
    <source>
        <dbReference type="ARBA" id="ARBA00022801"/>
    </source>
</evidence>
<keyword evidence="6" id="KW-0269">Exonuclease</keyword>
<dbReference type="Gene3D" id="3.40.50.300">
    <property type="entry name" value="P-loop containing nucleotide triphosphate hydrolases"/>
    <property type="match status" value="3"/>
</dbReference>
<comment type="caution">
    <text evidence="18">The sequence shown here is derived from an EMBL/GenBank/DDBJ whole genome shotgun (WGS) entry which is preliminary data.</text>
</comment>
<evidence type="ECO:0000259" key="17">
    <source>
        <dbReference type="PROSITE" id="PS51217"/>
    </source>
</evidence>
<dbReference type="Proteomes" id="UP001210528">
    <property type="component" value="Unassembled WGS sequence"/>
</dbReference>
<comment type="catalytic activity">
    <reaction evidence="13">
        <text>ATP + H2O = ADP + phosphate + H(+)</text>
        <dbReference type="Rhea" id="RHEA:13065"/>
        <dbReference type="ChEBI" id="CHEBI:15377"/>
        <dbReference type="ChEBI" id="CHEBI:15378"/>
        <dbReference type="ChEBI" id="CHEBI:30616"/>
        <dbReference type="ChEBI" id="CHEBI:43474"/>
        <dbReference type="ChEBI" id="CHEBI:456216"/>
        <dbReference type="EC" id="5.6.2.4"/>
    </reaction>
</comment>
<evidence type="ECO:0000256" key="13">
    <source>
        <dbReference type="ARBA" id="ARBA00048988"/>
    </source>
</evidence>
<evidence type="ECO:0000256" key="8">
    <source>
        <dbReference type="ARBA" id="ARBA00023125"/>
    </source>
</evidence>
<evidence type="ECO:0000256" key="12">
    <source>
        <dbReference type="ARBA" id="ARBA00034808"/>
    </source>
</evidence>
<keyword evidence="7 14" id="KW-0067">ATP-binding</keyword>
<evidence type="ECO:0000256" key="2">
    <source>
        <dbReference type="ARBA" id="ARBA00022741"/>
    </source>
</evidence>
<dbReference type="Pfam" id="PF12705">
    <property type="entry name" value="PDDEXK_1"/>
    <property type="match status" value="1"/>
</dbReference>
<keyword evidence="1" id="KW-0540">Nuclease</keyword>
<feature type="region of interest" description="Disordered" evidence="15">
    <location>
        <begin position="781"/>
        <end position="800"/>
    </location>
</feature>
<dbReference type="PANTHER" id="PTHR11070">
    <property type="entry name" value="UVRD / RECB / PCRA DNA HELICASE FAMILY MEMBER"/>
    <property type="match status" value="1"/>
</dbReference>
<dbReference type="PROSITE" id="PS51217">
    <property type="entry name" value="UVRD_HELICASE_CTER"/>
    <property type="match status" value="1"/>
</dbReference>
<organism evidence="18 19">
    <name type="scientific">Halorubrum ezzemoulense</name>
    <name type="common">Halorubrum chaoviator</name>
    <dbReference type="NCBI Taxonomy" id="337243"/>
    <lineage>
        <taxon>Archaea</taxon>
        <taxon>Methanobacteriati</taxon>
        <taxon>Methanobacteriota</taxon>
        <taxon>Stenosarchaea group</taxon>
        <taxon>Halobacteria</taxon>
        <taxon>Halobacteriales</taxon>
        <taxon>Haloferacaceae</taxon>
        <taxon>Halorubrum</taxon>
    </lineage>
</organism>
<feature type="domain" description="UvrD-like helicase ATP-binding" evidence="16">
    <location>
        <begin position="10"/>
        <end position="409"/>
    </location>
</feature>
<evidence type="ECO:0000256" key="10">
    <source>
        <dbReference type="ARBA" id="ARBA00023235"/>
    </source>
</evidence>
<dbReference type="InterPro" id="IPR014017">
    <property type="entry name" value="DNA_helicase_UvrD-like_C"/>
</dbReference>
<dbReference type="InterPro" id="IPR038726">
    <property type="entry name" value="PDDEXK_AddAB-type"/>
</dbReference>
<dbReference type="RefSeq" id="WP_271970638.1">
    <property type="nucleotide sequence ID" value="NZ_JAQLUK010000063.1"/>
</dbReference>
<keyword evidence="4 14" id="KW-0378">Hydrolase</keyword>
<keyword evidence="2 14" id="KW-0547">Nucleotide-binding</keyword>
<evidence type="ECO:0000256" key="7">
    <source>
        <dbReference type="ARBA" id="ARBA00022840"/>
    </source>
</evidence>
<proteinExistence type="predicted"/>
<evidence type="ECO:0000313" key="19">
    <source>
        <dbReference type="Proteomes" id="UP001210528"/>
    </source>
</evidence>
<dbReference type="InterPro" id="IPR014016">
    <property type="entry name" value="UvrD-like_ATP-bd"/>
</dbReference>
<comment type="catalytic activity">
    <reaction evidence="11">
        <text>Couples ATP hydrolysis with the unwinding of duplex DNA by translocating in the 3'-5' direction.</text>
        <dbReference type="EC" id="5.6.2.4"/>
    </reaction>
</comment>
<keyword evidence="5 14" id="KW-0347">Helicase</keyword>
<keyword evidence="9" id="KW-0234">DNA repair</keyword>
<keyword evidence="10" id="KW-0413">Isomerase</keyword>
<dbReference type="EMBL" id="JAQLUK010000063">
    <property type="protein sequence ID" value="MDB2294187.1"/>
    <property type="molecule type" value="Genomic_DNA"/>
</dbReference>
<evidence type="ECO:0000256" key="11">
    <source>
        <dbReference type="ARBA" id="ARBA00034617"/>
    </source>
</evidence>
<evidence type="ECO:0000256" key="5">
    <source>
        <dbReference type="ARBA" id="ARBA00022806"/>
    </source>
</evidence>
<dbReference type="Gene3D" id="3.90.320.10">
    <property type="match status" value="1"/>
</dbReference>
<feature type="compositionally biased region" description="Basic and acidic residues" evidence="15">
    <location>
        <begin position="784"/>
        <end position="800"/>
    </location>
</feature>
<keyword evidence="8" id="KW-0238">DNA-binding</keyword>
<keyword evidence="19" id="KW-1185">Reference proteome</keyword>
<evidence type="ECO:0000256" key="1">
    <source>
        <dbReference type="ARBA" id="ARBA00022722"/>
    </source>
</evidence>
<evidence type="ECO:0000256" key="9">
    <source>
        <dbReference type="ARBA" id="ARBA00023204"/>
    </source>
</evidence>
<dbReference type="Pfam" id="PF00580">
    <property type="entry name" value="UvrD-helicase"/>
    <property type="match status" value="1"/>
</dbReference>
<sequence length="1171" mass="128635">MSDDVPRLDRDQQRMVKAYLGMDKGLAVLGSVPGAGKSSVIGKAAAKDLLARAAAGDPRPHERVLIASFSKRDAADLVPDIVAWVEALYERGDTPAALDRSDIDRLCRQVREAPRIGTLDSVLRTVCGEIVTEMGFDSMPTVGNDALIEQLHQDVYERVIGNDAGARLADRVREAYDTSSDTASVRKLLRKALKITRRRQLTSAELADRLRAAVTANYRGGSTTSFESIIDAVVAYRDETTATKVKSGLTSEEKRTLLKADQELHEEWSTLIETFAKLFEQYASVYDNLTRERGVITHTDCVYLVETYFSDDRFESARRKRLTRRYHEGIDSVIIDEAQDVSQIQHDALSHLVADDTRILLAGDLDQCLYQWRDATPDLFAGALEDGEYFNRDWHPHKTERAKKNYRSRPDIVRFVNAVAKRGLGHNERGGLGTVTTEPPAMSATRDAADESSIHIASFDAKGAPGMDDWVAPKQGTGEADTVARYVASGINTGRFPVADDDTGITALFPRRRHMDAYAEAFESYGLTVADASAYLFESPIVKSVIDVVEWLIDPTDKTRTRRLLEESALAASTEDHTKAGSGLSAVTETVRDTTRVLQEDVVGEIGEPHDRVVSGLVSLREDRPIRHVEPASVLVREIIDRLGLEVDPLGIDPATDGPQRVATLDALVELVEEWEDDDRYSPKRLHELLSPFVETPGRGPTQPVVDADAVDIVFRTIHDMKGDQDDIVVLADTSSSGSPRTSKAGPETLVASGDGIALAPPANAVDADTPPLPGVDGGLYELDPAKSRDGTQGKHGLRWDSEYWGTEGSEQADLRGPPVRRAASAANRAEWWRTLHVALTRAQQHLVIPLPRTQSFLSERDHWAQVCCDVFGEEVITETGTHTVALPDGDGATQPTRVAVDGGEFEPRVTTEESAAAVPAQRPRRLTPATDIAGEAWYPRFLRPSLLAPLVDDPGSTLVPTLREQTVHTETDAIDPDLPLSFDTVETETVGELVHTLVGRLVHAGVSAQELCGPAAREHAAAVLEDEVDVAVSDPEWDELYTFLTEYVLSDLAASELWERVERATTVYTEEPLHAVIRIDGADVEVQGVADLVVVMPDGDYHVEELKVQLAPATDMLRRRYRHQTKVYQWVLEQQVESAVSVEAQVTTVGAVAETYTAQSPEMGLRELLR</sequence>
<dbReference type="InterPro" id="IPR000212">
    <property type="entry name" value="DNA_helicase_UvrD/REP"/>
</dbReference>
<name>A0ABT4Z7Y5_HALEZ</name>
<evidence type="ECO:0000256" key="14">
    <source>
        <dbReference type="PROSITE-ProRule" id="PRU00560"/>
    </source>
</evidence>
<dbReference type="PANTHER" id="PTHR11070:SF2">
    <property type="entry name" value="ATP-DEPENDENT DNA HELICASE SRS2"/>
    <property type="match status" value="1"/>
</dbReference>
<dbReference type="InterPro" id="IPR027417">
    <property type="entry name" value="P-loop_NTPase"/>
</dbReference>
<dbReference type="InterPro" id="IPR011604">
    <property type="entry name" value="PDDEXK-like_dom_sf"/>
</dbReference>
<gene>
    <name evidence="18" type="ORF">PM085_18365</name>
</gene>
<evidence type="ECO:0000256" key="6">
    <source>
        <dbReference type="ARBA" id="ARBA00022839"/>
    </source>
</evidence>
<keyword evidence="3" id="KW-0227">DNA damage</keyword>
<dbReference type="PROSITE" id="PS51198">
    <property type="entry name" value="UVRD_HELICASE_ATP_BIND"/>
    <property type="match status" value="1"/>
</dbReference>
<evidence type="ECO:0000256" key="3">
    <source>
        <dbReference type="ARBA" id="ARBA00022763"/>
    </source>
</evidence>
<dbReference type="EC" id="5.6.2.4" evidence="12"/>
<feature type="binding site" evidence="14">
    <location>
        <begin position="31"/>
        <end position="38"/>
    </location>
    <ligand>
        <name>ATP</name>
        <dbReference type="ChEBI" id="CHEBI:30616"/>
    </ligand>
</feature>
<feature type="domain" description="UvrD-like helicase C-terminal" evidence="17">
    <location>
        <begin position="414"/>
        <end position="723"/>
    </location>
</feature>
<evidence type="ECO:0000313" key="18">
    <source>
        <dbReference type="EMBL" id="MDB2294187.1"/>
    </source>
</evidence>
<evidence type="ECO:0000259" key="16">
    <source>
        <dbReference type="PROSITE" id="PS51198"/>
    </source>
</evidence>
<accession>A0ABT4Z7Y5</accession>